<dbReference type="GO" id="GO:0000209">
    <property type="term" value="P:protein polyubiquitination"/>
    <property type="evidence" value="ECO:0007669"/>
    <property type="project" value="TreeGrafter"/>
</dbReference>
<dbReference type="EMBL" id="BKAD01000020">
    <property type="protein sequence ID" value="GEP30889.1"/>
    <property type="molecule type" value="Genomic_DNA"/>
</dbReference>
<dbReference type="InterPro" id="IPR001258">
    <property type="entry name" value="NHL_repeat"/>
</dbReference>
<proteinExistence type="predicted"/>
<dbReference type="AlphaFoldDB" id="A0A512L8U3"/>
<reference evidence="2 3" key="1">
    <citation type="submission" date="2019-07" db="EMBL/GenBank/DDBJ databases">
        <title>Whole genome shotgun sequence of Thiobacillus plumbophilus NBRC 107929.</title>
        <authorList>
            <person name="Hosoyama A."/>
            <person name="Uohara A."/>
            <person name="Ohji S."/>
            <person name="Ichikawa N."/>
        </authorList>
    </citation>
    <scope>NUCLEOTIDE SEQUENCE [LARGE SCALE GENOMIC DNA]</scope>
    <source>
        <strain evidence="2 3">NBRC 107929</strain>
    </source>
</reference>
<dbReference type="InterPro" id="IPR011042">
    <property type="entry name" value="6-blade_b-propeller_TolB-like"/>
</dbReference>
<dbReference type="RefSeq" id="WP_147073368.1">
    <property type="nucleotide sequence ID" value="NZ_AP021884.1"/>
</dbReference>
<keyword evidence="3" id="KW-1185">Reference proteome</keyword>
<evidence type="ECO:0008006" key="4">
    <source>
        <dbReference type="Google" id="ProtNLM"/>
    </source>
</evidence>
<dbReference type="SUPFAM" id="SSF63829">
    <property type="entry name" value="Calcium-dependent phosphotriesterase"/>
    <property type="match status" value="1"/>
</dbReference>
<dbReference type="GO" id="GO:0061630">
    <property type="term" value="F:ubiquitin protein ligase activity"/>
    <property type="evidence" value="ECO:0007669"/>
    <property type="project" value="TreeGrafter"/>
</dbReference>
<name>A0A512L8U3_9PROT</name>
<dbReference type="PANTHER" id="PTHR24104">
    <property type="entry name" value="E3 UBIQUITIN-PROTEIN LIGASE NHLRC1-RELATED"/>
    <property type="match status" value="1"/>
</dbReference>
<protein>
    <recommendedName>
        <fullName evidence="4">NHL repeat-containing protein</fullName>
    </recommendedName>
</protein>
<accession>A0A512L8U3</accession>
<dbReference type="Gene3D" id="2.120.10.30">
    <property type="entry name" value="TolB, C-terminal domain"/>
    <property type="match status" value="2"/>
</dbReference>
<dbReference type="Pfam" id="PF01436">
    <property type="entry name" value="NHL"/>
    <property type="match status" value="1"/>
</dbReference>
<comment type="caution">
    <text evidence="2">The sequence shown here is derived from an EMBL/GenBank/DDBJ whole genome shotgun (WGS) entry which is preliminary data.</text>
</comment>
<dbReference type="Proteomes" id="UP000321337">
    <property type="component" value="Unassembled WGS sequence"/>
</dbReference>
<dbReference type="InterPro" id="IPR050952">
    <property type="entry name" value="TRIM-NHL_E3_ligases"/>
</dbReference>
<keyword evidence="1" id="KW-0677">Repeat</keyword>
<evidence type="ECO:0000256" key="1">
    <source>
        <dbReference type="ARBA" id="ARBA00022737"/>
    </source>
</evidence>
<sequence>MNTTLRVSLSPGQKRHALAAPVLPLLADAGATVILGAANAGQDLNTSLAPSAHSLFGPRGVCLAANGSLWVADTGHHRMLGWRSLPGEDNAAAQILIGQPDFAHEGRNAKGAPYGATLNVPTGIAACGAGIAVADGWNHRVLIWHEPPRTHNQPADLVLGQTDFGAVECNRGSDRPSADTLFWPFGVAWDGTRLWVADTGNRRVLMWNGLPTRNGQPADLVLGQRSFDSRDENGGGTPDASSMRWPHGLAFLGTGVCVADAGNNRVMVWRTLPTANGQACDALLGQQTASGVDHNRGDYWPTASALNMPYAVTTLGDWLVVADTASSRLLAWHDQDINGYGAQPRLLAAQPDWEAKGDNRWMAAMRDSLCWPFGLCSSSEYAIIADAGNNRVMLWRWSREMEA</sequence>
<organism evidence="2 3">
    <name type="scientific">Sulfuriferula plumbiphila</name>
    <dbReference type="NCBI Taxonomy" id="171865"/>
    <lineage>
        <taxon>Bacteria</taxon>
        <taxon>Pseudomonadati</taxon>
        <taxon>Pseudomonadota</taxon>
        <taxon>Betaproteobacteria</taxon>
        <taxon>Nitrosomonadales</taxon>
        <taxon>Sulfuricellaceae</taxon>
        <taxon>Sulfuriferula</taxon>
    </lineage>
</organism>
<evidence type="ECO:0000313" key="3">
    <source>
        <dbReference type="Proteomes" id="UP000321337"/>
    </source>
</evidence>
<dbReference type="PANTHER" id="PTHR24104:SF51">
    <property type="entry name" value="SMP-30_GLUCONOLACTONASE_LRE-LIKE REGION DOMAIN-CONTAINING PROTEIN"/>
    <property type="match status" value="1"/>
</dbReference>
<evidence type="ECO:0000313" key="2">
    <source>
        <dbReference type="EMBL" id="GEP30889.1"/>
    </source>
</evidence>
<dbReference type="CDD" id="cd05819">
    <property type="entry name" value="NHL"/>
    <property type="match status" value="1"/>
</dbReference>
<dbReference type="OrthoDB" id="9774579at2"/>
<gene>
    <name evidence="2" type="ORF">TPL01_20270</name>
</gene>
<dbReference type="GO" id="GO:0043161">
    <property type="term" value="P:proteasome-mediated ubiquitin-dependent protein catabolic process"/>
    <property type="evidence" value="ECO:0007669"/>
    <property type="project" value="TreeGrafter"/>
</dbReference>